<name>L7VUE6_9BACT</name>
<proteinExistence type="predicted"/>
<accession>L7VUE6</accession>
<sequence>MDRAVHTAVGDTERLQVIFRKREATDDFVGSHFYELSTEHAV</sequence>
<evidence type="ECO:0000313" key="1">
    <source>
        <dbReference type="EMBL" id="AGC71084.1"/>
    </source>
</evidence>
<dbReference type="EMBL" id="JX649861">
    <property type="protein sequence ID" value="AGC71084.1"/>
    <property type="molecule type" value="Genomic_DNA"/>
</dbReference>
<reference evidence="1" key="1">
    <citation type="submission" date="2012-09" db="EMBL/GenBank/DDBJ databases">
        <title>Metagenomic Characterization of a Microbial Community in Wastewater Detects High Levels of Antibiotic Resistance.</title>
        <authorList>
            <person name="Abrams M."/>
            <person name="Caldwell A."/>
            <person name="Vandaei E."/>
            <person name="Lee W."/>
            <person name="Perrott J."/>
            <person name="Khan S.Y."/>
            <person name="Ta J."/>
            <person name="Romero D."/>
            <person name="Nguyen V."/>
            <person name="Pourmand N."/>
            <person name="Ouverney C.C."/>
        </authorList>
    </citation>
    <scope>NUCLEOTIDE SEQUENCE</scope>
</reference>
<protein>
    <submittedName>
        <fullName evidence="1">Uncharacterized protein</fullName>
    </submittedName>
</protein>
<dbReference type="AlphaFoldDB" id="L7VUE6"/>
<organism evidence="1">
    <name type="scientific">uncultured bacterium A1Q1_fos_324</name>
    <dbReference type="NCBI Taxonomy" id="1256572"/>
    <lineage>
        <taxon>Bacteria</taxon>
        <taxon>environmental samples</taxon>
    </lineage>
</organism>